<dbReference type="InterPro" id="IPR045886">
    <property type="entry name" value="ThiF/MoeB/HesA"/>
</dbReference>
<sequence length="252" mass="27407">MNLTYEQNKRYSRQLVMKEIGESGQKKLLSSSVLVIGAGGLGSPALMYLASAGVGTIGIADADEVDVSNLQRQVIHNCADIGKAKVESAKEKINKLNPDVNVKTYKTYVNSENIAELISDYDFVLDCTDNFGSKFLINDYCVKAEKPFCHAGVVGFEGQLMTYIPHKSPCYRCVFEDEPKAGDVPLPKEVGVISAACGVTGSLQAMEAIKFLLSKGELLCGYMLIYNALNASFRKIKLPKQNPNCKACAKQA</sequence>
<dbReference type="Proteomes" id="UP000636755">
    <property type="component" value="Unassembled WGS sequence"/>
</dbReference>
<comment type="caution">
    <text evidence="2">The sequence shown here is derived from an EMBL/GenBank/DDBJ whole genome shotgun (WGS) entry which is preliminary data.</text>
</comment>
<dbReference type="CDD" id="cd00757">
    <property type="entry name" value="ThiF_MoeB_HesA_family"/>
    <property type="match status" value="1"/>
</dbReference>
<proteinExistence type="predicted"/>
<keyword evidence="3" id="KW-1185">Reference proteome</keyword>
<dbReference type="PANTHER" id="PTHR10953">
    <property type="entry name" value="UBIQUITIN-ACTIVATING ENZYME E1"/>
    <property type="match status" value="1"/>
</dbReference>
<name>A0ABR7HIR0_9FIRM</name>
<evidence type="ECO:0000259" key="1">
    <source>
        <dbReference type="Pfam" id="PF00899"/>
    </source>
</evidence>
<dbReference type="NCBIfam" id="NF004281">
    <property type="entry name" value="PRK05690.1"/>
    <property type="match status" value="1"/>
</dbReference>
<dbReference type="Gene3D" id="3.40.50.720">
    <property type="entry name" value="NAD(P)-binding Rossmann-like Domain"/>
    <property type="match status" value="1"/>
</dbReference>
<gene>
    <name evidence="2" type="ORF">H8R91_02485</name>
</gene>
<evidence type="ECO:0000313" key="2">
    <source>
        <dbReference type="EMBL" id="MBC5727414.1"/>
    </source>
</evidence>
<dbReference type="InterPro" id="IPR000594">
    <property type="entry name" value="ThiF_NAD_FAD-bd"/>
</dbReference>
<reference evidence="2 3" key="1">
    <citation type="submission" date="2020-08" db="EMBL/GenBank/DDBJ databases">
        <title>Genome public.</title>
        <authorList>
            <person name="Liu C."/>
            <person name="Sun Q."/>
        </authorList>
    </citation>
    <scope>NUCLEOTIDE SEQUENCE [LARGE SCALE GENOMIC DNA]</scope>
    <source>
        <strain evidence="2 3">NSJ-71</strain>
    </source>
</reference>
<organism evidence="2 3">
    <name type="scientific">Ruminococcus intestinalis</name>
    <dbReference type="NCBI Taxonomy" id="2763066"/>
    <lineage>
        <taxon>Bacteria</taxon>
        <taxon>Bacillati</taxon>
        <taxon>Bacillota</taxon>
        <taxon>Clostridia</taxon>
        <taxon>Eubacteriales</taxon>
        <taxon>Oscillospiraceae</taxon>
        <taxon>Ruminococcus</taxon>
    </lineage>
</organism>
<dbReference type="InterPro" id="IPR035985">
    <property type="entry name" value="Ubiquitin-activating_enz"/>
</dbReference>
<evidence type="ECO:0000313" key="3">
    <source>
        <dbReference type="Proteomes" id="UP000636755"/>
    </source>
</evidence>
<accession>A0ABR7HIR0</accession>
<dbReference type="RefSeq" id="WP_186934735.1">
    <property type="nucleotide sequence ID" value="NZ_JACOPS010000001.1"/>
</dbReference>
<dbReference type="EMBL" id="JACOPS010000001">
    <property type="protein sequence ID" value="MBC5727414.1"/>
    <property type="molecule type" value="Genomic_DNA"/>
</dbReference>
<dbReference type="Pfam" id="PF00899">
    <property type="entry name" value="ThiF"/>
    <property type="match status" value="1"/>
</dbReference>
<dbReference type="SUPFAM" id="SSF69572">
    <property type="entry name" value="Activating enzymes of the ubiquitin-like proteins"/>
    <property type="match status" value="1"/>
</dbReference>
<dbReference type="PANTHER" id="PTHR10953:SF102">
    <property type="entry name" value="ADENYLYLTRANSFERASE AND SULFURTRANSFERASE MOCS3"/>
    <property type="match status" value="1"/>
</dbReference>
<feature type="domain" description="THIF-type NAD/FAD binding fold" evidence="1">
    <location>
        <begin position="11"/>
        <end position="246"/>
    </location>
</feature>
<protein>
    <submittedName>
        <fullName evidence="2">HesA/MoeB/ThiF family protein</fullName>
    </submittedName>
</protein>